<dbReference type="Gene3D" id="1.10.10.10">
    <property type="entry name" value="Winged helix-like DNA-binding domain superfamily/Winged helix DNA-binding domain"/>
    <property type="match status" value="1"/>
</dbReference>
<feature type="domain" description="HTH gntR-type" evidence="4">
    <location>
        <begin position="22"/>
        <end position="92"/>
    </location>
</feature>
<comment type="caution">
    <text evidence="5">The sequence shown here is derived from an EMBL/GenBank/DDBJ whole genome shotgun (WGS) entry which is preliminary data.</text>
</comment>
<dbReference type="PANTHER" id="PTHR43537:SF24">
    <property type="entry name" value="GLUCONATE OPERON TRANSCRIPTIONAL REPRESSOR"/>
    <property type="match status" value="1"/>
</dbReference>
<accession>A0ABT9BSL0</accession>
<name>A0ABT9BSL0_9MICO</name>
<keyword evidence="3" id="KW-0804">Transcription</keyword>
<dbReference type="RefSeq" id="WP_305002763.1">
    <property type="nucleotide sequence ID" value="NZ_JAUQUB010000001.1"/>
</dbReference>
<evidence type="ECO:0000259" key="4">
    <source>
        <dbReference type="PROSITE" id="PS50949"/>
    </source>
</evidence>
<dbReference type="InterPro" id="IPR036390">
    <property type="entry name" value="WH_DNA-bd_sf"/>
</dbReference>
<dbReference type="Pfam" id="PF07729">
    <property type="entry name" value="FCD"/>
    <property type="match status" value="1"/>
</dbReference>
<protein>
    <submittedName>
        <fullName evidence="5">GntR family transcriptional regulator</fullName>
    </submittedName>
</protein>
<evidence type="ECO:0000313" key="6">
    <source>
        <dbReference type="Proteomes" id="UP001241072"/>
    </source>
</evidence>
<gene>
    <name evidence="5" type="ORF">Q5716_09140</name>
</gene>
<dbReference type="SUPFAM" id="SSF48008">
    <property type="entry name" value="GntR ligand-binding domain-like"/>
    <property type="match status" value="1"/>
</dbReference>
<dbReference type="InterPro" id="IPR000524">
    <property type="entry name" value="Tscrpt_reg_HTH_GntR"/>
</dbReference>
<reference evidence="5 6" key="1">
    <citation type="submission" date="2023-07" db="EMBL/GenBank/DDBJ databases">
        <title>Protaetiibacter sp. nov WY-16 isolated from soil.</title>
        <authorList>
            <person name="Liu B."/>
            <person name="Wan Y."/>
        </authorList>
    </citation>
    <scope>NUCLEOTIDE SEQUENCE [LARGE SCALE GENOMIC DNA]</scope>
    <source>
        <strain evidence="5 6">WY-16</strain>
    </source>
</reference>
<evidence type="ECO:0000256" key="1">
    <source>
        <dbReference type="ARBA" id="ARBA00023015"/>
    </source>
</evidence>
<dbReference type="CDD" id="cd07377">
    <property type="entry name" value="WHTH_GntR"/>
    <property type="match status" value="1"/>
</dbReference>
<dbReference type="SUPFAM" id="SSF46785">
    <property type="entry name" value="Winged helix' DNA-binding domain"/>
    <property type="match status" value="1"/>
</dbReference>
<keyword evidence="6" id="KW-1185">Reference proteome</keyword>
<dbReference type="InterPro" id="IPR008920">
    <property type="entry name" value="TF_FadR/GntR_C"/>
</dbReference>
<dbReference type="EMBL" id="JAUQUB010000001">
    <property type="protein sequence ID" value="MDO7882385.1"/>
    <property type="molecule type" value="Genomic_DNA"/>
</dbReference>
<dbReference type="PROSITE" id="PS50949">
    <property type="entry name" value="HTH_GNTR"/>
    <property type="match status" value="1"/>
</dbReference>
<dbReference type="SMART" id="SM00345">
    <property type="entry name" value="HTH_GNTR"/>
    <property type="match status" value="1"/>
</dbReference>
<dbReference type="InterPro" id="IPR036388">
    <property type="entry name" value="WH-like_DNA-bd_sf"/>
</dbReference>
<proteinExistence type="predicted"/>
<evidence type="ECO:0000256" key="3">
    <source>
        <dbReference type="ARBA" id="ARBA00023163"/>
    </source>
</evidence>
<dbReference type="PRINTS" id="PR00035">
    <property type="entry name" value="HTHGNTR"/>
</dbReference>
<keyword evidence="2" id="KW-0238">DNA-binding</keyword>
<dbReference type="InterPro" id="IPR011711">
    <property type="entry name" value="GntR_C"/>
</dbReference>
<dbReference type="PANTHER" id="PTHR43537">
    <property type="entry name" value="TRANSCRIPTIONAL REGULATOR, GNTR FAMILY"/>
    <property type="match status" value="1"/>
</dbReference>
<organism evidence="5 6">
    <name type="scientific">Antiquaquibacter soli</name>
    <dbReference type="NCBI Taxonomy" id="3064523"/>
    <lineage>
        <taxon>Bacteria</taxon>
        <taxon>Bacillati</taxon>
        <taxon>Actinomycetota</taxon>
        <taxon>Actinomycetes</taxon>
        <taxon>Micrococcales</taxon>
        <taxon>Microbacteriaceae</taxon>
        <taxon>Antiquaquibacter</taxon>
    </lineage>
</organism>
<evidence type="ECO:0000256" key="2">
    <source>
        <dbReference type="ARBA" id="ARBA00023125"/>
    </source>
</evidence>
<dbReference type="Gene3D" id="1.20.120.530">
    <property type="entry name" value="GntR ligand-binding domain-like"/>
    <property type="match status" value="1"/>
</dbReference>
<keyword evidence="1" id="KW-0805">Transcription regulation</keyword>
<dbReference type="SMART" id="SM00895">
    <property type="entry name" value="FCD"/>
    <property type="match status" value="1"/>
</dbReference>
<sequence>MPQSIRSTTAARAAVFAPLGGAGRAELVAQRLTDAIELGLLSSGERLPSEAEMARQFGVAIVTAREALEALREAGLVETKRGRDGGSYVLAGSPESRITRRVASLSRVELRDMGVYYTAIAAMSAELAADRATDDDIAHLRATVDAADVDSQQSMRRGEGTFRLEVAALAQSARLVREELRLQAEFAPLLWLCLRDGEYRVASRAAHLDVVAAIEAVDGEAARRATTAHIGQAIEWLLDTKADLERTAT</sequence>
<dbReference type="Pfam" id="PF00392">
    <property type="entry name" value="GntR"/>
    <property type="match status" value="1"/>
</dbReference>
<dbReference type="Proteomes" id="UP001241072">
    <property type="component" value="Unassembled WGS sequence"/>
</dbReference>
<evidence type="ECO:0000313" key="5">
    <source>
        <dbReference type="EMBL" id="MDO7882385.1"/>
    </source>
</evidence>